<dbReference type="EMBL" id="JAVRHK010000001">
    <property type="protein sequence ID" value="MDT0675006.1"/>
    <property type="molecule type" value="Genomic_DNA"/>
</dbReference>
<dbReference type="RefSeq" id="WP_311501454.1">
    <property type="nucleotide sequence ID" value="NZ_JAVRHK010000001.1"/>
</dbReference>
<evidence type="ECO:0000313" key="1">
    <source>
        <dbReference type="EMBL" id="MDT0675006.1"/>
    </source>
</evidence>
<proteinExistence type="predicted"/>
<organism evidence="1 2">
    <name type="scientific">Autumnicola musiva</name>
    <dbReference type="NCBI Taxonomy" id="3075589"/>
    <lineage>
        <taxon>Bacteria</taxon>
        <taxon>Pseudomonadati</taxon>
        <taxon>Bacteroidota</taxon>
        <taxon>Flavobacteriia</taxon>
        <taxon>Flavobacteriales</taxon>
        <taxon>Flavobacteriaceae</taxon>
        <taxon>Autumnicola</taxon>
    </lineage>
</organism>
<sequence length="304" mass="34659">MKNFYSNGKLLITGEYAVLKGAKALTVPTTFGQEIIIEEISTGNIYWESFDDNGKSWYSGAFEVNNNEIKCTSENLNSEVTQRLVQILQAAHQLNPAVLEQSGFKVETRLNFDRNWGLGTSSTLINNIAQWFRIDAFELLKKTFGGSGFDIAAAQSNVPVTYQIGKNERQVLKAHFNPAFKSEIFFVYLNQKQNSRQAIAHFRNQPQENSDVLIDKISNLTLQFIECAELSEFEMLMEIHETLISKAVQLPKIKTQLFKDYPRKIKSLGGWGGDFIMATGGEEEREYFRKKGYTIIFNYEDIIL</sequence>
<dbReference type="SUPFAM" id="SSF54211">
    <property type="entry name" value="Ribosomal protein S5 domain 2-like"/>
    <property type="match status" value="1"/>
</dbReference>
<reference evidence="1 2" key="1">
    <citation type="submission" date="2023-09" db="EMBL/GenBank/DDBJ databases">
        <authorList>
            <person name="Rey-Velasco X."/>
        </authorList>
    </citation>
    <scope>NUCLEOTIDE SEQUENCE [LARGE SCALE GENOMIC DNA]</scope>
    <source>
        <strain evidence="1 2">F117</strain>
    </source>
</reference>
<dbReference type="InterPro" id="IPR047765">
    <property type="entry name" value="GHMP_GYDIA-like"/>
</dbReference>
<dbReference type="NCBIfam" id="NF040656">
    <property type="entry name" value="GHMP_GYDIA"/>
    <property type="match status" value="1"/>
</dbReference>
<keyword evidence="1" id="KW-0808">Transferase</keyword>
<evidence type="ECO:0000313" key="2">
    <source>
        <dbReference type="Proteomes" id="UP001262582"/>
    </source>
</evidence>
<protein>
    <submittedName>
        <fullName evidence="1">GYDIA family GHMP kinase</fullName>
    </submittedName>
</protein>
<dbReference type="Proteomes" id="UP001262582">
    <property type="component" value="Unassembled WGS sequence"/>
</dbReference>
<keyword evidence="1" id="KW-0418">Kinase</keyword>
<dbReference type="Gene3D" id="3.30.230.10">
    <property type="match status" value="1"/>
</dbReference>
<dbReference type="InterPro" id="IPR014721">
    <property type="entry name" value="Ribsml_uS5_D2-typ_fold_subgr"/>
</dbReference>
<dbReference type="GO" id="GO:0016301">
    <property type="term" value="F:kinase activity"/>
    <property type="evidence" value="ECO:0007669"/>
    <property type="project" value="UniProtKB-KW"/>
</dbReference>
<name>A0ABU3D0R7_9FLAO</name>
<keyword evidence="2" id="KW-1185">Reference proteome</keyword>
<comment type="caution">
    <text evidence="1">The sequence shown here is derived from an EMBL/GenBank/DDBJ whole genome shotgun (WGS) entry which is preliminary data.</text>
</comment>
<accession>A0ABU3D0R7</accession>
<gene>
    <name evidence="1" type="ORF">RM539_00220</name>
</gene>
<dbReference type="InterPro" id="IPR020568">
    <property type="entry name" value="Ribosomal_Su5_D2-typ_SF"/>
</dbReference>